<dbReference type="Proteomes" id="UP000697472">
    <property type="component" value="Unassembled WGS sequence"/>
</dbReference>
<keyword evidence="2" id="KW-0472">Membrane</keyword>
<sequence>MKKRILVFLGLVMLGLTFTMPVDAGVGHTRSGSSSRSSYHSSNRSSSGSSYSGSNRSSYYSNSTGGFRLSGNSSDYSSVSESDDVTTSALAGVIPFILAVSFIVTLTQIIFKPNWDNFGSKDEEPDYEPTYTNPTPSNKIREVDEIKMIYPGFDENDFISYVNKLYLDLQVAWMNKDWEKVRDLETSGLFETHERQLQDYIRSNTTNVLEKISIENSVIRRFDVGDKFDVVTVYLSSYLRDYVIDDKTGDIVEGNRWLDLFTVYKLEFLREKDSVLAADDYSSWKLNIYEVVDEDDFYR</sequence>
<keyword evidence="3" id="KW-0732">Signal</keyword>
<comment type="caution">
    <text evidence="5">The sequence shown here is derived from an EMBL/GenBank/DDBJ whole genome shotgun (WGS) entry which is preliminary data.</text>
</comment>
<name>A0ABS2PRT5_9STRE</name>
<dbReference type="SMART" id="SM00978">
    <property type="entry name" value="Tim44"/>
    <property type="match status" value="1"/>
</dbReference>
<dbReference type="RefSeq" id="WP_205008954.1">
    <property type="nucleotide sequence ID" value="NZ_JAFBEH010000005.1"/>
</dbReference>
<dbReference type="EMBL" id="JAFBEH010000005">
    <property type="protein sequence ID" value="MBM7642097.1"/>
    <property type="molecule type" value="Genomic_DNA"/>
</dbReference>
<accession>A0ABS2PRT5</accession>
<dbReference type="Pfam" id="PF04280">
    <property type="entry name" value="Tim44"/>
    <property type="match status" value="1"/>
</dbReference>
<feature type="region of interest" description="Disordered" evidence="1">
    <location>
        <begin position="29"/>
        <end position="55"/>
    </location>
</feature>
<reference evidence="5 6" key="1">
    <citation type="submission" date="2021-01" db="EMBL/GenBank/DDBJ databases">
        <title>Genomic Encyclopedia of Type Strains, Phase IV (KMG-IV): sequencing the most valuable type-strain genomes for metagenomic binning, comparative biology and taxonomic classification.</title>
        <authorList>
            <person name="Goeker M."/>
        </authorList>
    </citation>
    <scope>NUCLEOTIDE SEQUENCE [LARGE SCALE GENOMIC DNA]</scope>
    <source>
        <strain evidence="5 6">DSM 27382</strain>
    </source>
</reference>
<dbReference type="InterPro" id="IPR007379">
    <property type="entry name" value="Tim44-like_dom"/>
</dbReference>
<feature type="transmembrane region" description="Helical" evidence="2">
    <location>
        <begin position="89"/>
        <end position="111"/>
    </location>
</feature>
<evidence type="ECO:0000256" key="3">
    <source>
        <dbReference type="SAM" id="SignalP"/>
    </source>
</evidence>
<keyword evidence="6" id="KW-1185">Reference proteome</keyword>
<evidence type="ECO:0000259" key="4">
    <source>
        <dbReference type="SMART" id="SM00978"/>
    </source>
</evidence>
<evidence type="ECO:0000256" key="2">
    <source>
        <dbReference type="SAM" id="Phobius"/>
    </source>
</evidence>
<keyword evidence="2" id="KW-0812">Transmembrane</keyword>
<organism evidence="5 6">
    <name type="scientific">Streptococcus loxodontisalivarius</name>
    <dbReference type="NCBI Taxonomy" id="1349415"/>
    <lineage>
        <taxon>Bacteria</taxon>
        <taxon>Bacillati</taxon>
        <taxon>Bacillota</taxon>
        <taxon>Bacilli</taxon>
        <taxon>Lactobacillales</taxon>
        <taxon>Streptococcaceae</taxon>
        <taxon>Streptococcus</taxon>
    </lineage>
</organism>
<keyword evidence="2" id="KW-1133">Transmembrane helix</keyword>
<protein>
    <recommendedName>
        <fullName evidence="4">Tim44-like domain-containing protein</fullName>
    </recommendedName>
</protein>
<dbReference type="SUPFAM" id="SSF54427">
    <property type="entry name" value="NTF2-like"/>
    <property type="match status" value="1"/>
</dbReference>
<feature type="signal peptide" evidence="3">
    <location>
        <begin position="1"/>
        <end position="24"/>
    </location>
</feature>
<dbReference type="Gene3D" id="3.10.450.240">
    <property type="match status" value="1"/>
</dbReference>
<evidence type="ECO:0000256" key="1">
    <source>
        <dbReference type="SAM" id="MobiDB-lite"/>
    </source>
</evidence>
<proteinExistence type="predicted"/>
<gene>
    <name evidence="5" type="ORF">JOC28_000389</name>
</gene>
<feature type="compositionally biased region" description="Low complexity" evidence="1">
    <location>
        <begin position="30"/>
        <end position="55"/>
    </location>
</feature>
<dbReference type="InterPro" id="IPR032710">
    <property type="entry name" value="NTF2-like_dom_sf"/>
</dbReference>
<evidence type="ECO:0000313" key="5">
    <source>
        <dbReference type="EMBL" id="MBM7642097.1"/>
    </source>
</evidence>
<feature type="chain" id="PRO_5045323205" description="Tim44-like domain-containing protein" evidence="3">
    <location>
        <begin position="25"/>
        <end position="299"/>
    </location>
</feature>
<feature type="domain" description="Tim44-like" evidence="4">
    <location>
        <begin position="140"/>
        <end position="290"/>
    </location>
</feature>
<evidence type="ECO:0000313" key="6">
    <source>
        <dbReference type="Proteomes" id="UP000697472"/>
    </source>
</evidence>